<organism evidence="8 9">
    <name type="scientific">Notoacmeibacter marinus</name>
    <dbReference type="NCBI Taxonomy" id="1876515"/>
    <lineage>
        <taxon>Bacteria</taxon>
        <taxon>Pseudomonadati</taxon>
        <taxon>Pseudomonadota</taxon>
        <taxon>Alphaproteobacteria</taxon>
        <taxon>Hyphomicrobiales</taxon>
        <taxon>Notoacmeibacteraceae</taxon>
        <taxon>Notoacmeibacter</taxon>
    </lineage>
</organism>
<evidence type="ECO:0000256" key="5">
    <source>
        <dbReference type="ARBA" id="ARBA00023136"/>
    </source>
</evidence>
<comment type="caution">
    <text evidence="8">The sequence shown here is derived from an EMBL/GenBank/DDBJ whole genome shotgun (WGS) entry which is preliminary data.</text>
</comment>
<evidence type="ECO:0000256" key="1">
    <source>
        <dbReference type="ARBA" id="ARBA00004141"/>
    </source>
</evidence>
<dbReference type="PANTHER" id="PTHR45724:SF13">
    <property type="entry name" value="AQUAPORIN NIP1-1-RELATED"/>
    <property type="match status" value="1"/>
</dbReference>
<dbReference type="Pfam" id="PF00230">
    <property type="entry name" value="MIP"/>
    <property type="match status" value="1"/>
</dbReference>
<sequence length="239" mass="24989">MSVHFGLPQRLIAEALGTAMLVGTVVGSGIMADNLTDDTALALLGNTLPTGAILVVLITVLGPISGAHFNPAVTLAFLLRKESSLRVAGAYMAAQIAGGVVGTLIAHGMFDLSILQASTTVRSGIGQWLAEIVATFGLVFFILGGIRFRPDSVPWLVGLYITAAYWFTASTSFANPAVAIARAFSDTFAGIRPVDVPLFILCQIVGAIIAGALATWLFGERAARADNDRRSLDTTPLES</sequence>
<dbReference type="InterPro" id="IPR000425">
    <property type="entry name" value="MIP"/>
</dbReference>
<comment type="similarity">
    <text evidence="6">Belongs to the MIP/aquaporin (TC 1.A.8) family.</text>
</comment>
<dbReference type="AlphaFoldDB" id="A0A231V3X2"/>
<dbReference type="InterPro" id="IPR022357">
    <property type="entry name" value="MIP_CS"/>
</dbReference>
<comment type="subcellular location">
    <subcellularLocation>
        <location evidence="1">Membrane</location>
        <topology evidence="1">Multi-pass membrane protein</topology>
    </subcellularLocation>
</comment>
<dbReference type="GO" id="GO:0015267">
    <property type="term" value="F:channel activity"/>
    <property type="evidence" value="ECO:0007669"/>
    <property type="project" value="InterPro"/>
</dbReference>
<evidence type="ECO:0000256" key="4">
    <source>
        <dbReference type="ARBA" id="ARBA00022989"/>
    </source>
</evidence>
<evidence type="ECO:0000256" key="3">
    <source>
        <dbReference type="ARBA" id="ARBA00022692"/>
    </source>
</evidence>
<evidence type="ECO:0000256" key="6">
    <source>
        <dbReference type="RuleBase" id="RU000477"/>
    </source>
</evidence>
<proteinExistence type="inferred from homology"/>
<dbReference type="InterPro" id="IPR034294">
    <property type="entry name" value="Aquaporin_transptr"/>
</dbReference>
<feature type="transmembrane region" description="Helical" evidence="7">
    <location>
        <begin position="90"/>
        <end position="110"/>
    </location>
</feature>
<dbReference type="Proteomes" id="UP000215405">
    <property type="component" value="Unassembled WGS sequence"/>
</dbReference>
<dbReference type="PRINTS" id="PR00783">
    <property type="entry name" value="MINTRINSICP"/>
</dbReference>
<evidence type="ECO:0000256" key="2">
    <source>
        <dbReference type="ARBA" id="ARBA00022448"/>
    </source>
</evidence>
<keyword evidence="5 7" id="KW-0472">Membrane</keyword>
<dbReference type="EMBL" id="NBYO01000001">
    <property type="protein sequence ID" value="OXT02885.1"/>
    <property type="molecule type" value="Genomic_DNA"/>
</dbReference>
<name>A0A231V3X2_9HYPH</name>
<dbReference type="GO" id="GO:0016020">
    <property type="term" value="C:membrane"/>
    <property type="evidence" value="ECO:0007669"/>
    <property type="project" value="UniProtKB-SubCell"/>
</dbReference>
<dbReference type="Gene3D" id="1.20.1080.10">
    <property type="entry name" value="Glycerol uptake facilitator protein"/>
    <property type="match status" value="2"/>
</dbReference>
<feature type="transmembrane region" description="Helical" evidence="7">
    <location>
        <begin position="12"/>
        <end position="32"/>
    </location>
</feature>
<keyword evidence="2 6" id="KW-0813">Transport</keyword>
<keyword evidence="3 6" id="KW-0812">Transmembrane</keyword>
<gene>
    <name evidence="8" type="ORF">B7H23_02715</name>
</gene>
<evidence type="ECO:0000256" key="7">
    <source>
        <dbReference type="SAM" id="Phobius"/>
    </source>
</evidence>
<dbReference type="PROSITE" id="PS00221">
    <property type="entry name" value="MIP"/>
    <property type="match status" value="1"/>
</dbReference>
<dbReference type="PANTHER" id="PTHR45724">
    <property type="entry name" value="AQUAPORIN NIP2-1"/>
    <property type="match status" value="1"/>
</dbReference>
<keyword evidence="4 7" id="KW-1133">Transmembrane helix</keyword>
<reference evidence="9" key="1">
    <citation type="journal article" date="2017" name="Int. J. Syst. Evol. Microbiol.">
        <title>Notoacmeibacter marinus gen. nov., sp. nov., isolated from the gut of a limpet and proposal of Notoacmeibacteraceae fam. nov. in the order Rhizobiales of the class Alphaproteobacteria.</title>
        <authorList>
            <person name="Huang Z."/>
            <person name="Guo F."/>
            <person name="Lai Q."/>
        </authorList>
    </citation>
    <scope>NUCLEOTIDE SEQUENCE [LARGE SCALE GENOMIC DNA]</scope>
    <source>
        <strain evidence="9">XMTR2A4</strain>
    </source>
</reference>
<evidence type="ECO:0000313" key="9">
    <source>
        <dbReference type="Proteomes" id="UP000215405"/>
    </source>
</evidence>
<keyword evidence="9" id="KW-1185">Reference proteome</keyword>
<accession>A0A231V3X2</accession>
<feature type="transmembrane region" description="Helical" evidence="7">
    <location>
        <begin position="198"/>
        <end position="219"/>
    </location>
</feature>
<dbReference type="SUPFAM" id="SSF81338">
    <property type="entry name" value="Aquaporin-like"/>
    <property type="match status" value="1"/>
</dbReference>
<feature type="transmembrane region" description="Helical" evidence="7">
    <location>
        <begin position="125"/>
        <end position="143"/>
    </location>
</feature>
<protein>
    <submittedName>
        <fullName evidence="8">Aquaporin family protein</fullName>
    </submittedName>
</protein>
<dbReference type="RefSeq" id="WP_094075845.1">
    <property type="nucleotide sequence ID" value="NZ_NBYO01000001.1"/>
</dbReference>
<evidence type="ECO:0000313" key="8">
    <source>
        <dbReference type="EMBL" id="OXT02885.1"/>
    </source>
</evidence>
<feature type="transmembrane region" description="Helical" evidence="7">
    <location>
        <begin position="52"/>
        <end position="78"/>
    </location>
</feature>
<dbReference type="InterPro" id="IPR023271">
    <property type="entry name" value="Aquaporin-like"/>
</dbReference>
<feature type="transmembrane region" description="Helical" evidence="7">
    <location>
        <begin position="155"/>
        <end position="178"/>
    </location>
</feature>